<evidence type="ECO:0000313" key="3">
    <source>
        <dbReference type="Proteomes" id="UP001302812"/>
    </source>
</evidence>
<dbReference type="RefSeq" id="XP_064670866.1">
    <property type="nucleotide sequence ID" value="XM_064811517.1"/>
</dbReference>
<dbReference type="Gene3D" id="3.40.50.150">
    <property type="entry name" value="Vaccinia Virus protein VP39"/>
    <property type="match status" value="1"/>
</dbReference>
<dbReference type="InterPro" id="IPR029063">
    <property type="entry name" value="SAM-dependent_MTases_sf"/>
</dbReference>
<reference evidence="2" key="1">
    <citation type="journal article" date="2023" name="Mol. Phylogenet. Evol.">
        <title>Genome-scale phylogeny and comparative genomics of the fungal order Sordariales.</title>
        <authorList>
            <person name="Hensen N."/>
            <person name="Bonometti L."/>
            <person name="Westerberg I."/>
            <person name="Brannstrom I.O."/>
            <person name="Guillou S."/>
            <person name="Cros-Aarteil S."/>
            <person name="Calhoun S."/>
            <person name="Haridas S."/>
            <person name="Kuo A."/>
            <person name="Mondo S."/>
            <person name="Pangilinan J."/>
            <person name="Riley R."/>
            <person name="LaButti K."/>
            <person name="Andreopoulos B."/>
            <person name="Lipzen A."/>
            <person name="Chen C."/>
            <person name="Yan M."/>
            <person name="Daum C."/>
            <person name="Ng V."/>
            <person name="Clum A."/>
            <person name="Steindorff A."/>
            <person name="Ohm R.A."/>
            <person name="Martin F."/>
            <person name="Silar P."/>
            <person name="Natvig D.O."/>
            <person name="Lalanne C."/>
            <person name="Gautier V."/>
            <person name="Ament-Velasquez S.L."/>
            <person name="Kruys A."/>
            <person name="Hutchinson M.I."/>
            <person name="Powell A.J."/>
            <person name="Barry K."/>
            <person name="Miller A.N."/>
            <person name="Grigoriev I.V."/>
            <person name="Debuchy R."/>
            <person name="Gladieux P."/>
            <person name="Hiltunen Thoren M."/>
            <person name="Johannesson H."/>
        </authorList>
    </citation>
    <scope>NUCLEOTIDE SEQUENCE</scope>
    <source>
        <strain evidence="2">CBS 508.74</strain>
    </source>
</reference>
<dbReference type="EMBL" id="MU853340">
    <property type="protein sequence ID" value="KAK4113296.1"/>
    <property type="molecule type" value="Genomic_DNA"/>
</dbReference>
<gene>
    <name evidence="2" type="ORF">N656DRAFT_708577</name>
</gene>
<dbReference type="GeneID" id="89935642"/>
<accession>A0AAN6TFN0</accession>
<protein>
    <recommendedName>
        <fullName evidence="4">O-methyltransferase domain-containing protein</fullName>
    </recommendedName>
</protein>
<evidence type="ECO:0000313" key="2">
    <source>
        <dbReference type="EMBL" id="KAK4113296.1"/>
    </source>
</evidence>
<evidence type="ECO:0008006" key="4">
    <source>
        <dbReference type="Google" id="ProtNLM"/>
    </source>
</evidence>
<keyword evidence="3" id="KW-1185">Reference proteome</keyword>
<name>A0AAN6TFN0_9PEZI</name>
<dbReference type="SUPFAM" id="SSF46785">
    <property type="entry name" value="Winged helix' DNA-binding domain"/>
    <property type="match status" value="1"/>
</dbReference>
<dbReference type="InterPro" id="IPR036390">
    <property type="entry name" value="WH_DNA-bd_sf"/>
</dbReference>
<comment type="caution">
    <text evidence="2">The sequence shown here is derived from an EMBL/GenBank/DDBJ whole genome shotgun (WGS) entry which is preliminary data.</text>
</comment>
<dbReference type="AlphaFoldDB" id="A0AAN6TFN0"/>
<dbReference type="InterPro" id="IPR036388">
    <property type="entry name" value="WH-like_DNA-bd_sf"/>
</dbReference>
<evidence type="ECO:0000256" key="1">
    <source>
        <dbReference type="SAM" id="MobiDB-lite"/>
    </source>
</evidence>
<reference evidence="2" key="2">
    <citation type="submission" date="2023-05" db="EMBL/GenBank/DDBJ databases">
        <authorList>
            <consortium name="Lawrence Berkeley National Laboratory"/>
            <person name="Steindorff A."/>
            <person name="Hensen N."/>
            <person name="Bonometti L."/>
            <person name="Westerberg I."/>
            <person name="Brannstrom I.O."/>
            <person name="Guillou S."/>
            <person name="Cros-Aarteil S."/>
            <person name="Calhoun S."/>
            <person name="Haridas S."/>
            <person name="Kuo A."/>
            <person name="Mondo S."/>
            <person name="Pangilinan J."/>
            <person name="Riley R."/>
            <person name="Labutti K."/>
            <person name="Andreopoulos B."/>
            <person name="Lipzen A."/>
            <person name="Chen C."/>
            <person name="Yanf M."/>
            <person name="Daum C."/>
            <person name="Ng V."/>
            <person name="Clum A."/>
            <person name="Ohm R."/>
            <person name="Martin F."/>
            <person name="Silar P."/>
            <person name="Natvig D."/>
            <person name="Lalanne C."/>
            <person name="Gautier V."/>
            <person name="Ament-Velasquez S.L."/>
            <person name="Kruys A."/>
            <person name="Hutchinson M.I."/>
            <person name="Powell A.J."/>
            <person name="Barry K."/>
            <person name="Miller A.N."/>
            <person name="Grigoriev I.V."/>
            <person name="Debuchy R."/>
            <person name="Gladieux P."/>
            <person name="Thoren M.H."/>
            <person name="Johannesson H."/>
        </authorList>
    </citation>
    <scope>NUCLEOTIDE SEQUENCE</scope>
    <source>
        <strain evidence="2">CBS 508.74</strain>
    </source>
</reference>
<sequence length="413" mass="43928">MTGIKPPVGGASEFLQDLARQVEIIVCLHWLAEFQILACIPLEESVPMKDLADLAGVPDTQLARVVRLTATRGFLHEPQTNHVAHTHLSAQFMENRSLLDAAVFMAEFAVPAALHMSSATQRFGASADPAQSAFNLALGTSEPFHRVRRERPKVRRQWSAYLSHVAGVHAEGKVADALMRLSWSNLGDACVVEVGAQSTRLARTLADHSPNLRVVVQMDAKAQSSPPVLPDSLYHHGALEGGLGLGTDEAELATSISSSSSPPSNSSGSSSGSTTNSRVTVISRPVGMPQPITDAAAYIIHIMPSSGAEGGPTVRAQLHEYVGVLRASMGVMLVLTAQVLPEPGSVPNSEVEAVVRARDLSMLQLANEGAVEMAELVGIIDTLRDETGKLVVINKLRAQDGLVLVLVVKYQAC</sequence>
<feature type="compositionally biased region" description="Low complexity" evidence="1">
    <location>
        <begin position="257"/>
        <end position="277"/>
    </location>
</feature>
<feature type="region of interest" description="Disordered" evidence="1">
    <location>
        <begin position="252"/>
        <end position="277"/>
    </location>
</feature>
<organism evidence="2 3">
    <name type="scientific">Canariomyces notabilis</name>
    <dbReference type="NCBI Taxonomy" id="2074819"/>
    <lineage>
        <taxon>Eukaryota</taxon>
        <taxon>Fungi</taxon>
        <taxon>Dikarya</taxon>
        <taxon>Ascomycota</taxon>
        <taxon>Pezizomycotina</taxon>
        <taxon>Sordariomycetes</taxon>
        <taxon>Sordariomycetidae</taxon>
        <taxon>Sordariales</taxon>
        <taxon>Chaetomiaceae</taxon>
        <taxon>Canariomyces</taxon>
    </lineage>
</organism>
<dbReference type="PANTHER" id="PTHR43712:SF15">
    <property type="entry name" value="MONODICTYPHENONE CLUSTER TRANSCRIPTIONAL COACTIVATOR MDPA"/>
    <property type="match status" value="1"/>
</dbReference>
<dbReference type="PANTHER" id="PTHR43712">
    <property type="entry name" value="PUTATIVE (AFU_ORTHOLOGUE AFUA_4G14580)-RELATED"/>
    <property type="match status" value="1"/>
</dbReference>
<dbReference type="Proteomes" id="UP001302812">
    <property type="component" value="Unassembled WGS sequence"/>
</dbReference>
<dbReference type="Gene3D" id="1.10.10.10">
    <property type="entry name" value="Winged helix-like DNA-binding domain superfamily/Winged helix DNA-binding domain"/>
    <property type="match status" value="1"/>
</dbReference>
<proteinExistence type="predicted"/>